<dbReference type="InterPro" id="IPR050834">
    <property type="entry name" value="Glycosyltransf_2"/>
</dbReference>
<dbReference type="EMBL" id="SNZK01000005">
    <property type="protein sequence ID" value="TDR53143.1"/>
    <property type="molecule type" value="Genomic_DNA"/>
</dbReference>
<evidence type="ECO:0000259" key="1">
    <source>
        <dbReference type="Pfam" id="PF00535"/>
    </source>
</evidence>
<dbReference type="SUPFAM" id="SSF53448">
    <property type="entry name" value="Nucleotide-diphospho-sugar transferases"/>
    <property type="match status" value="1"/>
</dbReference>
<dbReference type="Proteomes" id="UP000295558">
    <property type="component" value="Unassembled WGS sequence"/>
</dbReference>
<dbReference type="GO" id="GO:0016740">
    <property type="term" value="F:transferase activity"/>
    <property type="evidence" value="ECO:0007669"/>
    <property type="project" value="UniProtKB-KW"/>
</dbReference>
<reference evidence="2 3" key="1">
    <citation type="submission" date="2019-03" db="EMBL/GenBank/DDBJ databases">
        <title>Genomic Encyclopedia of Type Strains, Phase III (KMG-III): the genomes of soil and plant-associated and newly described type strains.</title>
        <authorList>
            <person name="Whitman W."/>
        </authorList>
    </citation>
    <scope>NUCLEOTIDE SEQUENCE [LARGE SCALE GENOMIC DNA]</scope>
    <source>
        <strain evidence="2 3">CECT 7972</strain>
    </source>
</reference>
<protein>
    <submittedName>
        <fullName evidence="2">Teichuronic acid biosynthesis glycosyltransferase TuaG</fullName>
    </submittedName>
</protein>
<dbReference type="Pfam" id="PF00535">
    <property type="entry name" value="Glycos_transf_2"/>
    <property type="match status" value="1"/>
</dbReference>
<dbReference type="InterPro" id="IPR001173">
    <property type="entry name" value="Glyco_trans_2-like"/>
</dbReference>
<dbReference type="AlphaFoldDB" id="A0A4R6ZL73"/>
<gene>
    <name evidence="2" type="ORF">DFP96_10567</name>
</gene>
<dbReference type="FunFam" id="3.90.550.10:FF:000130">
    <property type="entry name" value="Family 2 glycosyl transferase"/>
    <property type="match status" value="1"/>
</dbReference>
<evidence type="ECO:0000313" key="2">
    <source>
        <dbReference type="EMBL" id="TDR53143.1"/>
    </source>
</evidence>
<sequence length="255" mass="28638">MGTKRWKNGLVSVIMPCYNGEAHIQEAIDSVIGQTYQFWELIVIDDGSTDASKKIVANCAKQDVRISTVDSAGNEGAAVARNKGISMASGQYIAFLDSDDFWATDKLQEQVAYMKKKDVGFTFTAYQIVDEAGVLKKVIQVPEEMTYQKLLRNTIIGCLTVMLDRHIVGDVRMPKLRSRQDTATWLGILREGHVAYGIPTVLAYYRVVSGSLSSNKWKMVGANWRMYREEVGLRPLHASYCMIGYMTNAVKKRIF</sequence>
<organism evidence="2 3">
    <name type="scientific">Listeria rocourtiae</name>
    <dbReference type="NCBI Taxonomy" id="647910"/>
    <lineage>
        <taxon>Bacteria</taxon>
        <taxon>Bacillati</taxon>
        <taxon>Bacillota</taxon>
        <taxon>Bacilli</taxon>
        <taxon>Bacillales</taxon>
        <taxon>Listeriaceae</taxon>
        <taxon>Listeria</taxon>
    </lineage>
</organism>
<accession>A0A4R6ZL73</accession>
<dbReference type="STRING" id="1265846.PROCOU_08407"/>
<feature type="domain" description="Glycosyltransferase 2-like" evidence="1">
    <location>
        <begin position="12"/>
        <end position="151"/>
    </location>
</feature>
<dbReference type="RefSeq" id="WP_243832112.1">
    <property type="nucleotide sequence ID" value="NZ_JAARQJ010000006.1"/>
</dbReference>
<dbReference type="InterPro" id="IPR029044">
    <property type="entry name" value="Nucleotide-diphossugar_trans"/>
</dbReference>
<keyword evidence="3" id="KW-1185">Reference proteome</keyword>
<dbReference type="CDD" id="cd00761">
    <property type="entry name" value="Glyco_tranf_GTA_type"/>
    <property type="match status" value="1"/>
</dbReference>
<evidence type="ECO:0000313" key="3">
    <source>
        <dbReference type="Proteomes" id="UP000295558"/>
    </source>
</evidence>
<dbReference type="PANTHER" id="PTHR43685:SF2">
    <property type="entry name" value="GLYCOSYLTRANSFERASE 2-LIKE DOMAIN-CONTAINING PROTEIN"/>
    <property type="match status" value="1"/>
</dbReference>
<dbReference type="PANTHER" id="PTHR43685">
    <property type="entry name" value="GLYCOSYLTRANSFERASE"/>
    <property type="match status" value="1"/>
</dbReference>
<comment type="caution">
    <text evidence="2">The sequence shown here is derived from an EMBL/GenBank/DDBJ whole genome shotgun (WGS) entry which is preliminary data.</text>
</comment>
<proteinExistence type="predicted"/>
<name>A0A4R6ZL73_9LIST</name>
<keyword evidence="2" id="KW-0808">Transferase</keyword>
<dbReference type="Gene3D" id="3.90.550.10">
    <property type="entry name" value="Spore Coat Polysaccharide Biosynthesis Protein SpsA, Chain A"/>
    <property type="match status" value="1"/>
</dbReference>